<dbReference type="AlphaFoldDB" id="A0A8H7PV65"/>
<dbReference type="Proteomes" id="UP000612746">
    <property type="component" value="Unassembled WGS sequence"/>
</dbReference>
<accession>A0A8H7PV65</accession>
<dbReference type="GO" id="GO:0005829">
    <property type="term" value="C:cytosol"/>
    <property type="evidence" value="ECO:0007669"/>
    <property type="project" value="TreeGrafter"/>
</dbReference>
<evidence type="ECO:0000313" key="4">
    <source>
        <dbReference type="Proteomes" id="UP000612746"/>
    </source>
</evidence>
<gene>
    <name evidence="3" type="ORF">INT44_003347</name>
</gene>
<dbReference type="GO" id="GO:0004805">
    <property type="term" value="F:trehalose-phosphatase activity"/>
    <property type="evidence" value="ECO:0007669"/>
    <property type="project" value="TreeGrafter"/>
</dbReference>
<evidence type="ECO:0000313" key="3">
    <source>
        <dbReference type="EMBL" id="KAG2180345.1"/>
    </source>
</evidence>
<dbReference type="SUPFAM" id="SSF53756">
    <property type="entry name" value="UDP-Glycosyltransferase/glycogen phosphorylase"/>
    <property type="match status" value="1"/>
</dbReference>
<organism evidence="3 4">
    <name type="scientific">Umbelopsis vinacea</name>
    <dbReference type="NCBI Taxonomy" id="44442"/>
    <lineage>
        <taxon>Eukaryota</taxon>
        <taxon>Fungi</taxon>
        <taxon>Fungi incertae sedis</taxon>
        <taxon>Mucoromycota</taxon>
        <taxon>Mucoromycotina</taxon>
        <taxon>Umbelopsidomycetes</taxon>
        <taxon>Umbelopsidales</taxon>
        <taxon>Umbelopsidaceae</taxon>
        <taxon>Umbelopsis</taxon>
    </lineage>
</organism>
<dbReference type="CDD" id="cd01627">
    <property type="entry name" value="HAD_TPP"/>
    <property type="match status" value="1"/>
</dbReference>
<dbReference type="CDD" id="cd03788">
    <property type="entry name" value="GT20_TPS"/>
    <property type="match status" value="1"/>
</dbReference>
<dbReference type="EMBL" id="JAEPRA010000009">
    <property type="protein sequence ID" value="KAG2180345.1"/>
    <property type="molecule type" value="Genomic_DNA"/>
</dbReference>
<comment type="similarity">
    <text evidence="2">In the C-terminal section; belongs to the trehalose phosphatase family.</text>
</comment>
<dbReference type="GO" id="GO:0003825">
    <property type="term" value="F:alpha,alpha-trehalose-phosphate synthase (UDP-forming) activity"/>
    <property type="evidence" value="ECO:0007669"/>
    <property type="project" value="TreeGrafter"/>
</dbReference>
<dbReference type="NCBIfam" id="NF011071">
    <property type="entry name" value="PRK14501.1"/>
    <property type="match status" value="1"/>
</dbReference>
<dbReference type="Gene3D" id="3.40.50.1000">
    <property type="entry name" value="HAD superfamily/HAD-like"/>
    <property type="match status" value="1"/>
</dbReference>
<dbReference type="InterPro" id="IPR023214">
    <property type="entry name" value="HAD_sf"/>
</dbReference>
<dbReference type="InterPro" id="IPR003337">
    <property type="entry name" value="Trehalose_PPase"/>
</dbReference>
<dbReference type="NCBIfam" id="TIGR01484">
    <property type="entry name" value="HAD-SF-IIB"/>
    <property type="match status" value="1"/>
</dbReference>
<dbReference type="SUPFAM" id="SSF56784">
    <property type="entry name" value="HAD-like"/>
    <property type="match status" value="1"/>
</dbReference>
<dbReference type="Pfam" id="PF02358">
    <property type="entry name" value="Trehalose_PPase"/>
    <property type="match status" value="1"/>
</dbReference>
<proteinExistence type="inferred from homology"/>
<dbReference type="PANTHER" id="PTHR10788">
    <property type="entry name" value="TREHALOSE-6-PHOSPHATE SYNTHASE"/>
    <property type="match status" value="1"/>
</dbReference>
<dbReference type="FunFam" id="3.40.50.1000:FF:000052">
    <property type="entry name" value="Alpha,alpha-trehalose-phosphate synthase [UDP-forming] 6"/>
    <property type="match status" value="1"/>
</dbReference>
<dbReference type="Pfam" id="PF00982">
    <property type="entry name" value="Glyco_transf_20"/>
    <property type="match status" value="1"/>
</dbReference>
<dbReference type="InterPro" id="IPR036412">
    <property type="entry name" value="HAD-like_sf"/>
</dbReference>
<dbReference type="FunFam" id="3.40.50.2000:FF:000036">
    <property type="entry name" value="Alpha,alpha-trehalose-phosphate synthase subunit Tps2"/>
    <property type="match status" value="1"/>
</dbReference>
<name>A0A8H7PV65_9FUNG</name>
<comment type="similarity">
    <text evidence="1">In the N-terminal section; belongs to the glycosyltransferase 20 family.</text>
</comment>
<dbReference type="GO" id="GO:0005946">
    <property type="term" value="C:alpha,alpha-trehalose-phosphate synthase complex (UDP-forming)"/>
    <property type="evidence" value="ECO:0007669"/>
    <property type="project" value="TreeGrafter"/>
</dbReference>
<protein>
    <submittedName>
        <fullName evidence="3">Uncharacterized protein</fullName>
    </submittedName>
</protein>
<dbReference type="Gene3D" id="3.40.50.2000">
    <property type="entry name" value="Glycogen Phosphorylase B"/>
    <property type="match status" value="2"/>
</dbReference>
<dbReference type="GO" id="GO:0005992">
    <property type="term" value="P:trehalose biosynthetic process"/>
    <property type="evidence" value="ECO:0007669"/>
    <property type="project" value="InterPro"/>
</dbReference>
<dbReference type="Gene3D" id="3.30.70.1020">
    <property type="entry name" value="Trehalose-6-phosphate phosphatase related protein, domain 2"/>
    <property type="match status" value="1"/>
</dbReference>
<evidence type="ECO:0000256" key="2">
    <source>
        <dbReference type="ARBA" id="ARBA00006330"/>
    </source>
</evidence>
<dbReference type="NCBIfam" id="TIGR00685">
    <property type="entry name" value="T6PP"/>
    <property type="match status" value="1"/>
</dbReference>
<evidence type="ECO:0000256" key="1">
    <source>
        <dbReference type="ARBA" id="ARBA00005409"/>
    </source>
</evidence>
<dbReference type="PANTHER" id="PTHR10788:SF123">
    <property type="entry name" value="TREHALOSE-PHOSPHATASE"/>
    <property type="match status" value="1"/>
</dbReference>
<sequence>MPHIPSTPGIDTEAIKSFLPFAGEDNPTFHGKVINVTNHIQYNCVKKVEHQKEPTILEKLKSIVPGTGTQTLAIAGDDAPISRLKKRRQTEITIGESSDWKLTQRGGHSAMYSGLEALNKSWDCVYLGSPGAVENEDGDTVTTEDLDDSDKESIKKLLKDAGNIIPIFLDSKVSAGHYEGYFLWPLFHYVLWNEVTNGSAENQYFNDYVKVNEAFTDAIISVYKPGDIVWIHDYHLLLVPEMLRARLPQAHTGLFIHAPFPSSEIFRCLPRRDQILKGMLGSSLIAFQTYSYSRHFISCCTRVLGYESTPSGVDAKGQLVSVGTYPIGVDVNKINCYRKDPGVAPKIAAIREMYGDKKIIVGRDKLDPVKGVVQKLNAFEKLLTDYPEWRNKVVLIQVTSPGVTESRKLETKVSELVSQINGKFGSLEFTPVHHFHQHIDRDEYYALLTVADVGLITSIRDGMNTTSMEYIICQQENHGPLILSEFTGTAGSLSAAKMVNPWDYAEVAAAVNDCLIMSEDRKSAKQIKLFNHVAGHTSEYWANTLVKELIAASEKPDQSTVTDVLDYEKLKTRYKAAKKRVMFFDYDGTLTPIRTQPNAATPSKEMLEYLTKLCADPNNIVWVVSGRDQTALDDWLGGVPKLGLSAEHGCFMKAPETSKWINLTDNIDMSWKNDVIEIFTYYTERTQGSFIEHKRCALTWHYRMADPEYGEFQAKECQNHLENAVVSKLPVEILVGKKNLEVRPININKGEIVKRILTLHPDAEFVFCAGDDKTDEDMFRALRRSETIKEEDIFAVTVGPSDKKTLANYHVDASEDVVNVIGTMTNISA</sequence>
<reference evidence="3" key="1">
    <citation type="submission" date="2020-12" db="EMBL/GenBank/DDBJ databases">
        <title>Metabolic potential, ecology and presence of endohyphal bacteria is reflected in genomic diversity of Mucoromycotina.</title>
        <authorList>
            <person name="Muszewska A."/>
            <person name="Okrasinska A."/>
            <person name="Steczkiewicz K."/>
            <person name="Drgas O."/>
            <person name="Orlowska M."/>
            <person name="Perlinska-Lenart U."/>
            <person name="Aleksandrzak-Piekarczyk T."/>
            <person name="Szatraj K."/>
            <person name="Zielenkiewicz U."/>
            <person name="Pilsyk S."/>
            <person name="Malc E."/>
            <person name="Mieczkowski P."/>
            <person name="Kruszewska J.S."/>
            <person name="Biernat P."/>
            <person name="Pawlowska J."/>
        </authorList>
    </citation>
    <scope>NUCLEOTIDE SEQUENCE</scope>
    <source>
        <strain evidence="3">WA0000051536</strain>
    </source>
</reference>
<dbReference type="InterPro" id="IPR006379">
    <property type="entry name" value="HAD-SF_hydro_IIB"/>
</dbReference>
<keyword evidence="4" id="KW-1185">Reference proteome</keyword>
<comment type="caution">
    <text evidence="3">The sequence shown here is derived from an EMBL/GenBank/DDBJ whole genome shotgun (WGS) entry which is preliminary data.</text>
</comment>
<dbReference type="InterPro" id="IPR001830">
    <property type="entry name" value="Glyco_trans_20"/>
</dbReference>
<dbReference type="FunFam" id="3.30.70.1020:FF:000002">
    <property type="entry name" value="Trehalose-6-phosphate synthase 2"/>
    <property type="match status" value="1"/>
</dbReference>
<dbReference type="OrthoDB" id="755951at2759"/>